<feature type="region of interest" description="Disordered" evidence="1">
    <location>
        <begin position="84"/>
        <end position="118"/>
    </location>
</feature>
<dbReference type="AlphaFoldDB" id="A0A0L7RI51"/>
<reference evidence="2 3" key="1">
    <citation type="submission" date="2015-07" db="EMBL/GenBank/DDBJ databases">
        <title>The genome of Habropoda laboriosa.</title>
        <authorList>
            <person name="Pan H."/>
            <person name="Kapheim K."/>
        </authorList>
    </citation>
    <scope>NUCLEOTIDE SEQUENCE [LARGE SCALE GENOMIC DNA]</scope>
    <source>
        <strain evidence="2">0110345459</strain>
    </source>
</reference>
<name>A0A0L7RI51_9HYME</name>
<accession>A0A0L7RI51</accession>
<evidence type="ECO:0000313" key="3">
    <source>
        <dbReference type="Proteomes" id="UP000053825"/>
    </source>
</evidence>
<gene>
    <name evidence="2" type="ORF">WH47_00618</name>
</gene>
<protein>
    <submittedName>
        <fullName evidence="2">Uncharacterized protein</fullName>
    </submittedName>
</protein>
<organism evidence="2 3">
    <name type="scientific">Habropoda laboriosa</name>
    <dbReference type="NCBI Taxonomy" id="597456"/>
    <lineage>
        <taxon>Eukaryota</taxon>
        <taxon>Metazoa</taxon>
        <taxon>Ecdysozoa</taxon>
        <taxon>Arthropoda</taxon>
        <taxon>Hexapoda</taxon>
        <taxon>Insecta</taxon>
        <taxon>Pterygota</taxon>
        <taxon>Neoptera</taxon>
        <taxon>Endopterygota</taxon>
        <taxon>Hymenoptera</taxon>
        <taxon>Apocrita</taxon>
        <taxon>Aculeata</taxon>
        <taxon>Apoidea</taxon>
        <taxon>Anthophila</taxon>
        <taxon>Apidae</taxon>
        <taxon>Habropoda</taxon>
    </lineage>
</organism>
<keyword evidence="3" id="KW-1185">Reference proteome</keyword>
<proteinExistence type="predicted"/>
<dbReference type="EMBL" id="KQ414588">
    <property type="protein sequence ID" value="KOC70473.1"/>
    <property type="molecule type" value="Genomic_DNA"/>
</dbReference>
<dbReference type="Proteomes" id="UP000053825">
    <property type="component" value="Unassembled WGS sequence"/>
</dbReference>
<sequence length="150" mass="17051">MKRLPNSVRKERPDLWGENSWVLHHNASAHPRRPLLEGEWLALGVDQGPNLNGSLGLSPKTHPRQGTQMQHLALTNQRILTKIPSHGRPRCDVGESSSSSRRTTTRRTKEQPVQFTSPNHIGWSFESLSRRHNIVQTLQGSKVHRHNHGH</sequence>
<evidence type="ECO:0000256" key="1">
    <source>
        <dbReference type="SAM" id="MobiDB-lite"/>
    </source>
</evidence>
<evidence type="ECO:0000313" key="2">
    <source>
        <dbReference type="EMBL" id="KOC70473.1"/>
    </source>
</evidence>